<proteinExistence type="predicted"/>
<dbReference type="InParanoid" id="M7XJ67"/>
<protein>
    <submittedName>
        <fullName evidence="1">Uncharacterized protein</fullName>
    </submittedName>
</protein>
<comment type="caution">
    <text evidence="1">The sequence shown here is derived from an EMBL/GenBank/DDBJ whole genome shotgun (WGS) entry which is preliminary data.</text>
</comment>
<keyword evidence="2" id="KW-1185">Reference proteome</keyword>
<evidence type="ECO:0000313" key="2">
    <source>
        <dbReference type="Proteomes" id="UP000010953"/>
    </source>
</evidence>
<evidence type="ECO:0000313" key="1">
    <source>
        <dbReference type="EMBL" id="EMS34603.1"/>
    </source>
</evidence>
<dbReference type="AlphaFoldDB" id="M7XJ67"/>
<sequence length="52" mass="5416">MPFTSAVSWVDGFAGASAGAIAAAFLDLVVEETVPDCSETVFLAVFAIFQMD</sequence>
<gene>
    <name evidence="1" type="ORF">C943_03290</name>
</gene>
<dbReference type="EMBL" id="AMZY02000005">
    <property type="protein sequence ID" value="EMS34603.1"/>
    <property type="molecule type" value="Genomic_DNA"/>
</dbReference>
<name>M7XJ67_9BACT</name>
<accession>M7XJ67</accession>
<reference evidence="1" key="1">
    <citation type="submission" date="2013-01" db="EMBL/GenBank/DDBJ databases">
        <title>Genome assembly of Mariniradius saccharolyticus AK6.</title>
        <authorList>
            <person name="Vaidya B."/>
            <person name="Khatri I."/>
            <person name="Tanuku N.R.S."/>
            <person name="Subramanian S."/>
            <person name="Pinnaka A."/>
        </authorList>
    </citation>
    <scope>NUCLEOTIDE SEQUENCE [LARGE SCALE GENOMIC DNA]</scope>
    <source>
        <strain evidence="1">AK6</strain>
    </source>
</reference>
<dbReference type="Proteomes" id="UP000010953">
    <property type="component" value="Unassembled WGS sequence"/>
</dbReference>
<organism evidence="1 2">
    <name type="scientific">Mariniradius saccharolyticus AK6</name>
    <dbReference type="NCBI Taxonomy" id="1239962"/>
    <lineage>
        <taxon>Bacteria</taxon>
        <taxon>Pseudomonadati</taxon>
        <taxon>Bacteroidota</taxon>
        <taxon>Cytophagia</taxon>
        <taxon>Cytophagales</taxon>
        <taxon>Cyclobacteriaceae</taxon>
        <taxon>Mariniradius</taxon>
    </lineage>
</organism>